<name>A0ABX1W2L3_9SPHI</name>
<keyword evidence="1" id="KW-0472">Membrane</keyword>
<reference evidence="2 3" key="1">
    <citation type="submission" date="2020-05" db="EMBL/GenBank/DDBJ databases">
        <authorList>
            <person name="Khan S.A."/>
            <person name="Jeon C.O."/>
            <person name="Chun B.H."/>
        </authorList>
    </citation>
    <scope>NUCLEOTIDE SEQUENCE [LARGE SCALE GENOMIC DNA]</scope>
    <source>
        <strain evidence="2 3">S1162</strain>
    </source>
</reference>
<evidence type="ECO:0000313" key="3">
    <source>
        <dbReference type="Proteomes" id="UP000566071"/>
    </source>
</evidence>
<feature type="transmembrane region" description="Helical" evidence="1">
    <location>
        <begin position="7"/>
        <end position="24"/>
    </location>
</feature>
<keyword evidence="3" id="KW-1185">Reference proteome</keyword>
<organism evidence="2 3">
    <name type="scientific">Mucilaginibacter humi</name>
    <dbReference type="NCBI Taxonomy" id="2732510"/>
    <lineage>
        <taxon>Bacteria</taxon>
        <taxon>Pseudomonadati</taxon>
        <taxon>Bacteroidota</taxon>
        <taxon>Sphingobacteriia</taxon>
        <taxon>Sphingobacteriales</taxon>
        <taxon>Sphingobacteriaceae</taxon>
        <taxon>Mucilaginibacter</taxon>
    </lineage>
</organism>
<evidence type="ECO:0000256" key="1">
    <source>
        <dbReference type="SAM" id="Phobius"/>
    </source>
</evidence>
<keyword evidence="1" id="KW-0812">Transmembrane</keyword>
<dbReference type="RefSeq" id="WP_175270145.1">
    <property type="nucleotide sequence ID" value="NZ_JABFCR010000048.1"/>
</dbReference>
<proteinExistence type="predicted"/>
<accession>A0ABX1W2L3</accession>
<gene>
    <name evidence="2" type="ORF">HK413_10695</name>
</gene>
<protein>
    <submittedName>
        <fullName evidence="2">Uncharacterized protein</fullName>
    </submittedName>
</protein>
<dbReference type="EMBL" id="JABFCR010000048">
    <property type="protein sequence ID" value="NNU34467.1"/>
    <property type="molecule type" value="Genomic_DNA"/>
</dbReference>
<feature type="transmembrane region" description="Helical" evidence="1">
    <location>
        <begin position="36"/>
        <end position="55"/>
    </location>
</feature>
<keyword evidence="1" id="KW-1133">Transmembrane helix</keyword>
<evidence type="ECO:0000313" key="2">
    <source>
        <dbReference type="EMBL" id="NNU34467.1"/>
    </source>
</evidence>
<dbReference type="Proteomes" id="UP000566071">
    <property type="component" value="Unassembled WGS sequence"/>
</dbReference>
<comment type="caution">
    <text evidence="2">The sequence shown here is derived from an EMBL/GenBank/DDBJ whole genome shotgun (WGS) entry which is preliminary data.</text>
</comment>
<sequence length="67" mass="7544">MRAKTRALIFVLAVAITTTVFVMIETVVFNEPLKRSIIQGLISGIACGIGMMLYLNHLKKKYMKDNK</sequence>